<name>A0A0B0DGC5_9MICC</name>
<dbReference type="PRINTS" id="PR00080">
    <property type="entry name" value="SDRFAMILY"/>
</dbReference>
<sequence length="250" mass="25748">MSEFTSRVALVTGAASGIGEAIARHLARQGAKVVVTDIDSTGIDNVVQAIMADGGDAAGIRQDVSKREDAVAAVDFAVQTYGGLHYAVNNAGVGGQMEALGETDIEAWERTLAIDLTGVAYGMHAQLPVIEQHGGGAIVNIGSIHSTVATAVGNSAYTAAKHGLVGLTKQTGVDYARRGVRVNAVGPAYIDTPLLKNLPPQTLSELIAKHPMGRLGTSQEVAQLTTFLLSDGASFITGGYFLVDGGYTAV</sequence>
<dbReference type="InterPro" id="IPR020904">
    <property type="entry name" value="Sc_DH/Rdtase_CS"/>
</dbReference>
<proteinExistence type="inferred from homology"/>
<keyword evidence="2" id="KW-0560">Oxidoreductase</keyword>
<dbReference type="STRING" id="223184.AS25_08025"/>
<dbReference type="eggNOG" id="COG1028">
    <property type="taxonomic scope" value="Bacteria"/>
</dbReference>
<protein>
    <submittedName>
        <fullName evidence="5">Short-chain dehydrogenase</fullName>
    </submittedName>
</protein>
<organism evidence="5 6">
    <name type="scientific">Kocuria marina</name>
    <dbReference type="NCBI Taxonomy" id="223184"/>
    <lineage>
        <taxon>Bacteria</taxon>
        <taxon>Bacillati</taxon>
        <taxon>Actinomycetota</taxon>
        <taxon>Actinomycetes</taxon>
        <taxon>Micrococcales</taxon>
        <taxon>Micrococcaceae</taxon>
        <taxon>Kocuria</taxon>
    </lineage>
</organism>
<dbReference type="AlphaFoldDB" id="A0A0B0DGC5"/>
<dbReference type="CDD" id="cd05233">
    <property type="entry name" value="SDR_c"/>
    <property type="match status" value="1"/>
</dbReference>
<dbReference type="Pfam" id="PF13561">
    <property type="entry name" value="adh_short_C2"/>
    <property type="match status" value="1"/>
</dbReference>
<dbReference type="PANTHER" id="PTHR24321">
    <property type="entry name" value="DEHYDROGENASES, SHORT CHAIN"/>
    <property type="match status" value="1"/>
</dbReference>
<dbReference type="PRINTS" id="PR00081">
    <property type="entry name" value="GDHRDH"/>
</dbReference>
<dbReference type="SMART" id="SM00822">
    <property type="entry name" value="PKS_KR"/>
    <property type="match status" value="1"/>
</dbReference>
<dbReference type="GO" id="GO:0016491">
    <property type="term" value="F:oxidoreductase activity"/>
    <property type="evidence" value="ECO:0007669"/>
    <property type="project" value="UniProtKB-KW"/>
</dbReference>
<dbReference type="InterPro" id="IPR036291">
    <property type="entry name" value="NAD(P)-bd_dom_sf"/>
</dbReference>
<dbReference type="SUPFAM" id="SSF51735">
    <property type="entry name" value="NAD(P)-binding Rossmann-fold domains"/>
    <property type="match status" value="1"/>
</dbReference>
<dbReference type="InterPro" id="IPR057326">
    <property type="entry name" value="KR_dom"/>
</dbReference>
<gene>
    <name evidence="5" type="ORF">AS25_08025</name>
</gene>
<accession>A0A0B0DGC5</accession>
<comment type="similarity">
    <text evidence="1">Belongs to the short-chain dehydrogenases/reductases (SDR) family.</text>
</comment>
<evidence type="ECO:0000256" key="2">
    <source>
        <dbReference type="ARBA" id="ARBA00023002"/>
    </source>
</evidence>
<dbReference type="InterPro" id="IPR002347">
    <property type="entry name" value="SDR_fam"/>
</dbReference>
<dbReference type="RefSeq" id="WP_035964108.1">
    <property type="nucleotide sequence ID" value="NZ_JAQDPS010000032.1"/>
</dbReference>
<dbReference type="FunFam" id="3.40.50.720:FF:000084">
    <property type="entry name" value="Short-chain dehydrogenase reductase"/>
    <property type="match status" value="1"/>
</dbReference>
<evidence type="ECO:0000259" key="4">
    <source>
        <dbReference type="SMART" id="SM00822"/>
    </source>
</evidence>
<keyword evidence="3" id="KW-0520">NAD</keyword>
<reference evidence="5 6" key="1">
    <citation type="submission" date="2014-09" db="EMBL/GenBank/DDBJ databases">
        <title>High-quality draft genome sequence of Kocuria marina SO9-6, an actinobacterium isolated from a copper mine.</title>
        <authorList>
            <person name="Castro D.B."/>
            <person name="Pereira L.B."/>
            <person name="Silva M.V."/>
            <person name="Silva B.P."/>
            <person name="Zanardi B.R."/>
            <person name="Carlos C."/>
            <person name="Belgini D.R."/>
            <person name="Limache E.G."/>
            <person name="Lacerda G.V."/>
            <person name="Nery M.B."/>
            <person name="Gomes M.B."/>
            <person name="Souza S."/>
            <person name="Silva T.M."/>
            <person name="Rodrigues V.D."/>
            <person name="Paulino L.C."/>
            <person name="Vicentini R."/>
            <person name="Ferraz L.F."/>
            <person name="Ottoboni L.M."/>
        </authorList>
    </citation>
    <scope>NUCLEOTIDE SEQUENCE [LARGE SCALE GENOMIC DNA]</scope>
    <source>
        <strain evidence="5 6">SO9-6</strain>
    </source>
</reference>
<dbReference type="PROSITE" id="PS00061">
    <property type="entry name" value="ADH_SHORT"/>
    <property type="match status" value="1"/>
</dbReference>
<dbReference type="EMBL" id="JROM01000022">
    <property type="protein sequence ID" value="KHE74309.1"/>
    <property type="molecule type" value="Genomic_DNA"/>
</dbReference>
<evidence type="ECO:0000313" key="5">
    <source>
        <dbReference type="EMBL" id="KHE74309.1"/>
    </source>
</evidence>
<evidence type="ECO:0000313" key="6">
    <source>
        <dbReference type="Proteomes" id="UP000030664"/>
    </source>
</evidence>
<evidence type="ECO:0000256" key="1">
    <source>
        <dbReference type="ARBA" id="ARBA00006484"/>
    </source>
</evidence>
<dbReference type="PANTHER" id="PTHR24321:SF8">
    <property type="entry name" value="ESTRADIOL 17-BETA-DEHYDROGENASE 8-RELATED"/>
    <property type="match status" value="1"/>
</dbReference>
<comment type="caution">
    <text evidence="5">The sequence shown here is derived from an EMBL/GenBank/DDBJ whole genome shotgun (WGS) entry which is preliminary data.</text>
</comment>
<feature type="domain" description="Ketoreductase" evidence="4">
    <location>
        <begin position="7"/>
        <end position="188"/>
    </location>
</feature>
<dbReference type="Gene3D" id="3.40.50.720">
    <property type="entry name" value="NAD(P)-binding Rossmann-like Domain"/>
    <property type="match status" value="1"/>
</dbReference>
<dbReference type="Proteomes" id="UP000030664">
    <property type="component" value="Unassembled WGS sequence"/>
</dbReference>
<evidence type="ECO:0000256" key="3">
    <source>
        <dbReference type="ARBA" id="ARBA00023027"/>
    </source>
</evidence>